<comment type="subcellular location">
    <subcellularLocation>
        <location evidence="1">Cytoplasm</location>
    </subcellularLocation>
</comment>
<dbReference type="PROSITE" id="PS50995">
    <property type="entry name" value="HTH_MARR_2"/>
    <property type="match status" value="1"/>
</dbReference>
<evidence type="ECO:0000259" key="3">
    <source>
        <dbReference type="PROSITE" id="PS50995"/>
    </source>
</evidence>
<dbReference type="Proteomes" id="UP001597391">
    <property type="component" value="Unassembled WGS sequence"/>
</dbReference>
<accession>A0ABW5XI51</accession>
<dbReference type="InterPro" id="IPR036388">
    <property type="entry name" value="WH-like_DNA-bd_sf"/>
</dbReference>
<dbReference type="InterPro" id="IPR039422">
    <property type="entry name" value="MarR/SlyA-like"/>
</dbReference>
<dbReference type="PANTHER" id="PTHR33164">
    <property type="entry name" value="TRANSCRIPTIONAL REGULATOR, MARR FAMILY"/>
    <property type="match status" value="1"/>
</dbReference>
<dbReference type="PANTHER" id="PTHR33164:SF5">
    <property type="entry name" value="ORGANIC HYDROPEROXIDE RESISTANCE TRANSCRIPTIONAL REGULATOR"/>
    <property type="match status" value="1"/>
</dbReference>
<dbReference type="InterPro" id="IPR036390">
    <property type="entry name" value="WH_DNA-bd_sf"/>
</dbReference>
<evidence type="ECO:0000313" key="5">
    <source>
        <dbReference type="Proteomes" id="UP001597391"/>
    </source>
</evidence>
<dbReference type="InterPro" id="IPR000835">
    <property type="entry name" value="HTH_MarR-typ"/>
</dbReference>
<reference evidence="5" key="1">
    <citation type="journal article" date="2019" name="Int. J. Syst. Evol. Microbiol.">
        <title>The Global Catalogue of Microorganisms (GCM) 10K type strain sequencing project: providing services to taxonomists for standard genome sequencing and annotation.</title>
        <authorList>
            <consortium name="The Broad Institute Genomics Platform"/>
            <consortium name="The Broad Institute Genome Sequencing Center for Infectious Disease"/>
            <person name="Wu L."/>
            <person name="Ma J."/>
        </authorList>
    </citation>
    <scope>NUCLEOTIDE SEQUENCE [LARGE SCALE GENOMIC DNA]</scope>
    <source>
        <strain evidence="5">KCTC 33576</strain>
    </source>
</reference>
<dbReference type="RefSeq" id="WP_377466643.1">
    <property type="nucleotide sequence ID" value="NZ_JBHUOP010000003.1"/>
</dbReference>
<protein>
    <submittedName>
        <fullName evidence="4">MarR family winged helix-turn-helix transcriptional regulator</fullName>
    </submittedName>
</protein>
<dbReference type="PRINTS" id="PR00598">
    <property type="entry name" value="HTHMARR"/>
</dbReference>
<sequence length="180" mass="19692">MDANERNIDDVLCHALYSTAQATVQLYRDLLAPWGVSFQQLMVLGVLWRDGEQTPGGIAEALSLDSSSVAGLLGRMQSAGLIERAIDPTDRRRIQVRATAKAVRLRGELDWLESCVTQALGVSVPEAQDLAERLRSLRSNVQGFARERPLTAGLVDAAAQTNRTGPIEGEEHPWNSRTSK</sequence>
<evidence type="ECO:0000256" key="1">
    <source>
        <dbReference type="ARBA" id="ARBA00004496"/>
    </source>
</evidence>
<dbReference type="Pfam" id="PF12802">
    <property type="entry name" value="MarR_2"/>
    <property type="match status" value="1"/>
</dbReference>
<evidence type="ECO:0000313" key="4">
    <source>
        <dbReference type="EMBL" id="MFD2840759.1"/>
    </source>
</evidence>
<comment type="caution">
    <text evidence="4">The sequence shown here is derived from an EMBL/GenBank/DDBJ whole genome shotgun (WGS) entry which is preliminary data.</text>
</comment>
<dbReference type="SUPFAM" id="SSF46785">
    <property type="entry name" value="Winged helix' DNA-binding domain"/>
    <property type="match status" value="1"/>
</dbReference>
<dbReference type="Gene3D" id="1.10.10.10">
    <property type="entry name" value="Winged helix-like DNA-binding domain superfamily/Winged helix DNA-binding domain"/>
    <property type="match status" value="1"/>
</dbReference>
<keyword evidence="5" id="KW-1185">Reference proteome</keyword>
<dbReference type="SMART" id="SM00347">
    <property type="entry name" value="HTH_MARR"/>
    <property type="match status" value="1"/>
</dbReference>
<name>A0ABW5XI51_9MICO</name>
<dbReference type="EMBL" id="JBHUOP010000003">
    <property type="protein sequence ID" value="MFD2840759.1"/>
    <property type="molecule type" value="Genomic_DNA"/>
</dbReference>
<organism evidence="4 5">
    <name type="scientific">Populibacterium corticicola</name>
    <dbReference type="NCBI Taxonomy" id="1812826"/>
    <lineage>
        <taxon>Bacteria</taxon>
        <taxon>Bacillati</taxon>
        <taxon>Actinomycetota</taxon>
        <taxon>Actinomycetes</taxon>
        <taxon>Micrococcales</taxon>
        <taxon>Jonesiaceae</taxon>
        <taxon>Populibacterium</taxon>
    </lineage>
</organism>
<gene>
    <name evidence="4" type="ORF">ACFSYH_09265</name>
</gene>
<proteinExistence type="predicted"/>
<evidence type="ECO:0000256" key="2">
    <source>
        <dbReference type="SAM" id="MobiDB-lite"/>
    </source>
</evidence>
<feature type="region of interest" description="Disordered" evidence="2">
    <location>
        <begin position="156"/>
        <end position="180"/>
    </location>
</feature>
<feature type="domain" description="HTH marR-type" evidence="3">
    <location>
        <begin position="9"/>
        <end position="139"/>
    </location>
</feature>